<proteinExistence type="predicted"/>
<keyword evidence="3" id="KW-1185">Reference proteome</keyword>
<feature type="region of interest" description="Disordered" evidence="1">
    <location>
        <begin position="39"/>
        <end position="65"/>
    </location>
</feature>
<reference evidence="2" key="1">
    <citation type="submission" date="2021-01" db="EMBL/GenBank/DDBJ databases">
        <title>Whole genome shotgun sequence of Actinoplanes siamensis NBRC 109076.</title>
        <authorList>
            <person name="Komaki H."/>
            <person name="Tamura T."/>
        </authorList>
    </citation>
    <scope>NUCLEOTIDE SEQUENCE</scope>
    <source>
        <strain evidence="2">NBRC 109076</strain>
    </source>
</reference>
<gene>
    <name evidence="2" type="ORF">Asi03nite_07900</name>
</gene>
<feature type="compositionally biased region" description="Low complexity" evidence="1">
    <location>
        <begin position="39"/>
        <end position="53"/>
    </location>
</feature>
<sequence length="65" mass="6367">MAMNTVSANTSSMASLATSVLGNAREAFKAIAEAATNSQVGGPAAAGPAAAGKGARRGTILDRYL</sequence>
<protein>
    <submittedName>
        <fullName evidence="2">Uncharacterized protein</fullName>
    </submittedName>
</protein>
<dbReference type="Proteomes" id="UP000629619">
    <property type="component" value="Unassembled WGS sequence"/>
</dbReference>
<evidence type="ECO:0000256" key="1">
    <source>
        <dbReference type="SAM" id="MobiDB-lite"/>
    </source>
</evidence>
<dbReference type="AlphaFoldDB" id="A0A919MX73"/>
<organism evidence="2 3">
    <name type="scientific">Actinoplanes siamensis</name>
    <dbReference type="NCBI Taxonomy" id="1223317"/>
    <lineage>
        <taxon>Bacteria</taxon>
        <taxon>Bacillati</taxon>
        <taxon>Actinomycetota</taxon>
        <taxon>Actinomycetes</taxon>
        <taxon>Micromonosporales</taxon>
        <taxon>Micromonosporaceae</taxon>
        <taxon>Actinoplanes</taxon>
    </lineage>
</organism>
<name>A0A919MX73_9ACTN</name>
<evidence type="ECO:0000313" key="2">
    <source>
        <dbReference type="EMBL" id="GIF03252.1"/>
    </source>
</evidence>
<accession>A0A919MX73</accession>
<dbReference type="RefSeq" id="WP_203676992.1">
    <property type="nucleotide sequence ID" value="NZ_BOMW01000008.1"/>
</dbReference>
<comment type="caution">
    <text evidence="2">The sequence shown here is derived from an EMBL/GenBank/DDBJ whole genome shotgun (WGS) entry which is preliminary data.</text>
</comment>
<dbReference type="EMBL" id="BOMW01000008">
    <property type="protein sequence ID" value="GIF03252.1"/>
    <property type="molecule type" value="Genomic_DNA"/>
</dbReference>
<evidence type="ECO:0000313" key="3">
    <source>
        <dbReference type="Proteomes" id="UP000629619"/>
    </source>
</evidence>